<dbReference type="SUPFAM" id="SSF51735">
    <property type="entry name" value="NAD(P)-binding Rossmann-fold domains"/>
    <property type="match status" value="1"/>
</dbReference>
<dbReference type="PANTHER" id="PTHR43157:SF31">
    <property type="entry name" value="PHOSPHATIDYLINOSITOL-GLYCAN BIOSYNTHESIS CLASS F PROTEIN"/>
    <property type="match status" value="1"/>
</dbReference>
<evidence type="ECO:0008006" key="5">
    <source>
        <dbReference type="Google" id="ProtNLM"/>
    </source>
</evidence>
<dbReference type="PANTHER" id="PTHR43157">
    <property type="entry name" value="PHOSPHATIDYLINOSITOL-GLYCAN BIOSYNTHESIS CLASS F PROTEIN-RELATED"/>
    <property type="match status" value="1"/>
</dbReference>
<protein>
    <recommendedName>
        <fullName evidence="5">NAD-P-binding protein</fullName>
    </recommendedName>
</protein>
<accession>A0ABP1CKL4</accession>
<name>A0ABP1CKL4_9APHY</name>
<sequence length="345" mass="38187">MGNSASTINPETDLLDLHGKVAIVTGGTYVPYPYPFNQSLTFFISRAGIGFWNAAHLSKRGAKVYIAARNESKATGAIARIEAWNPSPNRGPILFHKLVLDDPRDAKKSAEEFLTRESRLDILVNNAGLMASPYEKTKDGIVNTMVINHLSPFVFTKVLSPLLEKTAREPGSDVRIVNVSSMTHSMVKDAKFDSLQEFNKTYEGSWLPPANMKRYAMSKLANILWTNELQRRYDEKGVPITCITIHPGGVLTDSALDQLRKLPLSGLLIAISRLFSYEPEEGSFTTLYAAASPAVRQNPAAYRAKYIAPITKVVEPSTQARNPNLAKTLWNSTEKILKDVYGLDV</sequence>
<dbReference type="PRINTS" id="PR00080">
    <property type="entry name" value="SDRFAMILY"/>
</dbReference>
<dbReference type="InterPro" id="IPR002347">
    <property type="entry name" value="SDR_fam"/>
</dbReference>
<dbReference type="Proteomes" id="UP001497453">
    <property type="component" value="Chromosome 1"/>
</dbReference>
<evidence type="ECO:0000313" key="4">
    <source>
        <dbReference type="Proteomes" id="UP001497453"/>
    </source>
</evidence>
<proteinExistence type="inferred from homology"/>
<comment type="similarity">
    <text evidence="2">Belongs to the short-chain dehydrogenases/reductases (SDR) family.</text>
</comment>
<gene>
    <name evidence="3" type="ORF">GFSPODELE1_LOCUS1095</name>
</gene>
<evidence type="ECO:0000256" key="2">
    <source>
        <dbReference type="RuleBase" id="RU000363"/>
    </source>
</evidence>
<keyword evidence="4" id="KW-1185">Reference proteome</keyword>
<dbReference type="Gene3D" id="3.40.50.720">
    <property type="entry name" value="NAD(P)-binding Rossmann-like Domain"/>
    <property type="match status" value="1"/>
</dbReference>
<dbReference type="EMBL" id="OZ037944">
    <property type="protein sequence ID" value="CAL1696220.1"/>
    <property type="molecule type" value="Genomic_DNA"/>
</dbReference>
<reference evidence="4" key="1">
    <citation type="submission" date="2024-04" db="EMBL/GenBank/DDBJ databases">
        <authorList>
            <person name="Shaw F."/>
            <person name="Minotto A."/>
        </authorList>
    </citation>
    <scope>NUCLEOTIDE SEQUENCE [LARGE SCALE GENOMIC DNA]</scope>
</reference>
<dbReference type="Pfam" id="PF00106">
    <property type="entry name" value="adh_short"/>
    <property type="match status" value="1"/>
</dbReference>
<evidence type="ECO:0000256" key="1">
    <source>
        <dbReference type="ARBA" id="ARBA00023002"/>
    </source>
</evidence>
<dbReference type="InterPro" id="IPR036291">
    <property type="entry name" value="NAD(P)-bd_dom_sf"/>
</dbReference>
<organism evidence="3 4">
    <name type="scientific">Somion occarium</name>
    <dbReference type="NCBI Taxonomy" id="3059160"/>
    <lineage>
        <taxon>Eukaryota</taxon>
        <taxon>Fungi</taxon>
        <taxon>Dikarya</taxon>
        <taxon>Basidiomycota</taxon>
        <taxon>Agaricomycotina</taxon>
        <taxon>Agaricomycetes</taxon>
        <taxon>Polyporales</taxon>
        <taxon>Cerrenaceae</taxon>
        <taxon>Somion</taxon>
    </lineage>
</organism>
<keyword evidence="1" id="KW-0560">Oxidoreductase</keyword>
<evidence type="ECO:0000313" key="3">
    <source>
        <dbReference type="EMBL" id="CAL1696220.1"/>
    </source>
</evidence>